<feature type="region of interest" description="Disordered" evidence="1">
    <location>
        <begin position="326"/>
        <end position="433"/>
    </location>
</feature>
<comment type="caution">
    <text evidence="2">The sequence shown here is derived from an EMBL/GenBank/DDBJ whole genome shotgun (WGS) entry which is preliminary data.</text>
</comment>
<feature type="compositionally biased region" description="Basic and acidic residues" evidence="1">
    <location>
        <begin position="382"/>
        <end position="391"/>
    </location>
</feature>
<reference evidence="2 3" key="1">
    <citation type="journal article" date="2021" name="Elife">
        <title>Chloroplast acquisition without the gene transfer in kleptoplastic sea slugs, Plakobranchus ocellatus.</title>
        <authorList>
            <person name="Maeda T."/>
            <person name="Takahashi S."/>
            <person name="Yoshida T."/>
            <person name="Shimamura S."/>
            <person name="Takaki Y."/>
            <person name="Nagai Y."/>
            <person name="Toyoda A."/>
            <person name="Suzuki Y."/>
            <person name="Arimoto A."/>
            <person name="Ishii H."/>
            <person name="Satoh N."/>
            <person name="Nishiyama T."/>
            <person name="Hasebe M."/>
            <person name="Maruyama T."/>
            <person name="Minagawa J."/>
            <person name="Obokata J."/>
            <person name="Shigenobu S."/>
        </authorList>
    </citation>
    <scope>NUCLEOTIDE SEQUENCE [LARGE SCALE GENOMIC DNA]</scope>
</reference>
<evidence type="ECO:0000256" key="1">
    <source>
        <dbReference type="SAM" id="MobiDB-lite"/>
    </source>
</evidence>
<feature type="region of interest" description="Disordered" evidence="1">
    <location>
        <begin position="525"/>
        <end position="585"/>
    </location>
</feature>
<feature type="compositionally biased region" description="Polar residues" evidence="1">
    <location>
        <begin position="1"/>
        <end position="14"/>
    </location>
</feature>
<dbReference type="Proteomes" id="UP000735302">
    <property type="component" value="Unassembled WGS sequence"/>
</dbReference>
<feature type="compositionally biased region" description="Acidic residues" evidence="1">
    <location>
        <begin position="91"/>
        <end position="105"/>
    </location>
</feature>
<feature type="compositionally biased region" description="Polar residues" evidence="1">
    <location>
        <begin position="46"/>
        <end position="79"/>
    </location>
</feature>
<feature type="compositionally biased region" description="Basic and acidic residues" evidence="1">
    <location>
        <begin position="326"/>
        <end position="335"/>
    </location>
</feature>
<accession>A0AAV3Y0G2</accession>
<keyword evidence="3" id="KW-1185">Reference proteome</keyword>
<feature type="region of interest" description="Disordered" evidence="1">
    <location>
        <begin position="275"/>
        <end position="307"/>
    </location>
</feature>
<protein>
    <submittedName>
        <fullName evidence="2">Uncharacterized protein</fullName>
    </submittedName>
</protein>
<evidence type="ECO:0000313" key="3">
    <source>
        <dbReference type="Proteomes" id="UP000735302"/>
    </source>
</evidence>
<feature type="compositionally biased region" description="Basic and acidic residues" evidence="1">
    <location>
        <begin position="553"/>
        <end position="562"/>
    </location>
</feature>
<feature type="compositionally biased region" description="Basic and acidic residues" evidence="1">
    <location>
        <begin position="113"/>
        <end position="153"/>
    </location>
</feature>
<sequence>MAVSSSDGQTCQINDKTRDEQEVNTYGTSGQGNGARQVKGSEDAVLSSNTDSDITGKCQTYTDPNQTVTVETSNIASTENMKDSDPANDLCDSDEDVNVTDDENMADASQTFDRSEPHAMKSDRRKDEIISRDGSECDKRESDSAKSSKDPSPEGRTCFPNRSRPEVMETKRVNSPNSLHASSYPHLQQKHVNMEKFHEDVLRHHYQDEIFRGFAPHHPHLLPPEERLLLNHNRMPLSVLQLQQQQQQQQHLQQNSYLDVLYRRHLESVYHNLRAQGLPASPPPPPSSGSPQVSDHSLLFSRRNGSPESMWEFRRRQNHLMMREDAVEDRFRSSETDTSMSMKIAEREDHVAGQSPPPDNSKHSQIFENSEAEGSPRSSHKATHDVSESPFRRKRLSASPSEVENLDKCPKTIISGSTTSSPKPSPLVPPTLSATSTLENQINQSLQPPALSLFSSKPSLLIPPTTTSPTAARDTSYNIPYRPWGPPIPFMKNPQSLWKDTEDQDDDLDVEVDVTKDLQCERLSMKARGDGDGPGPVGRCGEDGGAYYDGLEQDERSAESPDHSSSPPGSPDKFKHGRFVSQHSV</sequence>
<gene>
    <name evidence="2" type="ORF">PoB_000244700</name>
</gene>
<organism evidence="2 3">
    <name type="scientific">Plakobranchus ocellatus</name>
    <dbReference type="NCBI Taxonomy" id="259542"/>
    <lineage>
        <taxon>Eukaryota</taxon>
        <taxon>Metazoa</taxon>
        <taxon>Spiralia</taxon>
        <taxon>Lophotrochozoa</taxon>
        <taxon>Mollusca</taxon>
        <taxon>Gastropoda</taxon>
        <taxon>Heterobranchia</taxon>
        <taxon>Euthyneura</taxon>
        <taxon>Panpulmonata</taxon>
        <taxon>Sacoglossa</taxon>
        <taxon>Placobranchoidea</taxon>
        <taxon>Plakobranchidae</taxon>
        <taxon>Plakobranchus</taxon>
    </lineage>
</organism>
<feature type="region of interest" description="Disordered" evidence="1">
    <location>
        <begin position="1"/>
        <end position="169"/>
    </location>
</feature>
<evidence type="ECO:0000313" key="2">
    <source>
        <dbReference type="EMBL" id="GFN75941.1"/>
    </source>
</evidence>
<dbReference type="EMBL" id="BLXT01000311">
    <property type="protein sequence ID" value="GFN75941.1"/>
    <property type="molecule type" value="Genomic_DNA"/>
</dbReference>
<proteinExistence type="predicted"/>
<name>A0AAV3Y0G2_9GAST</name>
<dbReference type="AlphaFoldDB" id="A0AAV3Y0G2"/>
<feature type="compositionally biased region" description="Low complexity" evidence="1">
    <location>
        <begin position="411"/>
        <end position="422"/>
    </location>
</feature>